<comment type="caution">
    <text evidence="2">The sequence shown here is derived from an EMBL/GenBank/DDBJ whole genome shotgun (WGS) entry which is preliminary data.</text>
</comment>
<organism evidence="2 3">
    <name type="scientific">Trema orientale</name>
    <name type="common">Charcoal tree</name>
    <name type="synonym">Celtis orientalis</name>
    <dbReference type="NCBI Taxonomy" id="63057"/>
    <lineage>
        <taxon>Eukaryota</taxon>
        <taxon>Viridiplantae</taxon>
        <taxon>Streptophyta</taxon>
        <taxon>Embryophyta</taxon>
        <taxon>Tracheophyta</taxon>
        <taxon>Spermatophyta</taxon>
        <taxon>Magnoliopsida</taxon>
        <taxon>eudicotyledons</taxon>
        <taxon>Gunneridae</taxon>
        <taxon>Pentapetalae</taxon>
        <taxon>rosids</taxon>
        <taxon>fabids</taxon>
        <taxon>Rosales</taxon>
        <taxon>Cannabaceae</taxon>
        <taxon>Trema</taxon>
    </lineage>
</organism>
<dbReference type="EMBL" id="JXTC01000177">
    <property type="protein sequence ID" value="PON83505.1"/>
    <property type="molecule type" value="Genomic_DNA"/>
</dbReference>
<evidence type="ECO:0000313" key="2">
    <source>
        <dbReference type="EMBL" id="PON83505.1"/>
    </source>
</evidence>
<evidence type="ECO:0000313" key="3">
    <source>
        <dbReference type="Proteomes" id="UP000237000"/>
    </source>
</evidence>
<sequence length="84" mass="10253">MAREASSRTLRHSREEKLRAKREKDWWTTEQNEREMHAEEREEIEMGGSELGRREKEREMSESEFGVKRKREMVKYDFGRNGTF</sequence>
<feature type="region of interest" description="Disordered" evidence="1">
    <location>
        <begin position="1"/>
        <end position="65"/>
    </location>
</feature>
<dbReference type="Proteomes" id="UP000237000">
    <property type="component" value="Unassembled WGS sequence"/>
</dbReference>
<name>A0A2P5EDA1_TREOI</name>
<reference evidence="3" key="1">
    <citation type="submission" date="2016-06" db="EMBL/GenBank/DDBJ databases">
        <title>Parallel loss of symbiosis genes in relatives of nitrogen-fixing non-legume Parasponia.</title>
        <authorList>
            <person name="Van Velzen R."/>
            <person name="Holmer R."/>
            <person name="Bu F."/>
            <person name="Rutten L."/>
            <person name="Van Zeijl A."/>
            <person name="Liu W."/>
            <person name="Santuari L."/>
            <person name="Cao Q."/>
            <person name="Sharma T."/>
            <person name="Shen D."/>
            <person name="Roswanjaya Y."/>
            <person name="Wardhani T."/>
            <person name="Kalhor M.S."/>
            <person name="Jansen J."/>
            <person name="Van den Hoogen J."/>
            <person name="Gungor B."/>
            <person name="Hartog M."/>
            <person name="Hontelez J."/>
            <person name="Verver J."/>
            <person name="Yang W.-C."/>
            <person name="Schijlen E."/>
            <person name="Repin R."/>
            <person name="Schilthuizen M."/>
            <person name="Schranz E."/>
            <person name="Heidstra R."/>
            <person name="Miyata K."/>
            <person name="Fedorova E."/>
            <person name="Kohlen W."/>
            <person name="Bisseling T."/>
            <person name="Smit S."/>
            <person name="Geurts R."/>
        </authorList>
    </citation>
    <scope>NUCLEOTIDE SEQUENCE [LARGE SCALE GENOMIC DNA]</scope>
    <source>
        <strain evidence="3">cv. RG33-2</strain>
    </source>
</reference>
<dbReference type="InParanoid" id="A0A2P5EDA1"/>
<accession>A0A2P5EDA1</accession>
<gene>
    <name evidence="2" type="ORF">TorRG33x02_206600</name>
</gene>
<feature type="compositionally biased region" description="Basic and acidic residues" evidence="1">
    <location>
        <begin position="51"/>
        <end position="65"/>
    </location>
</feature>
<proteinExistence type="predicted"/>
<evidence type="ECO:0000256" key="1">
    <source>
        <dbReference type="SAM" id="MobiDB-lite"/>
    </source>
</evidence>
<feature type="compositionally biased region" description="Basic and acidic residues" evidence="1">
    <location>
        <begin position="1"/>
        <end position="40"/>
    </location>
</feature>
<keyword evidence="3" id="KW-1185">Reference proteome</keyword>
<protein>
    <submittedName>
        <fullName evidence="2">Uncharacterized protein</fullName>
    </submittedName>
</protein>
<dbReference type="AlphaFoldDB" id="A0A2P5EDA1"/>